<dbReference type="AlphaFoldDB" id="A0A2G5VDV9"/>
<protein>
    <recommendedName>
        <fullName evidence="4">DnaJ homolog subfamily C member 21</fullName>
    </recommendedName>
</protein>
<reference evidence="8" key="1">
    <citation type="submission" date="2017-10" db="EMBL/GenBank/DDBJ databases">
        <title>Rapid genome shrinkage in a self-fertile nematode reveals novel sperm competition proteins.</title>
        <authorList>
            <person name="Yin D."/>
            <person name="Schwarz E.M."/>
            <person name="Thomas C.G."/>
            <person name="Felde R.L."/>
            <person name="Korf I.F."/>
            <person name="Cutter A.D."/>
            <person name="Schartner C.M."/>
            <person name="Ralston E.J."/>
            <person name="Meyer B.J."/>
            <person name="Haag E.S."/>
        </authorList>
    </citation>
    <scope>NUCLEOTIDE SEQUENCE [LARGE SCALE GENOMIC DNA]</scope>
    <source>
        <strain evidence="8">JU1422</strain>
    </source>
</reference>
<feature type="region of interest" description="Disordered" evidence="5">
    <location>
        <begin position="364"/>
        <end position="470"/>
    </location>
</feature>
<dbReference type="InterPro" id="IPR036869">
    <property type="entry name" value="J_dom_sf"/>
</dbReference>
<feature type="compositionally biased region" description="Basic residues" evidence="5">
    <location>
        <begin position="380"/>
        <end position="390"/>
    </location>
</feature>
<evidence type="ECO:0000256" key="3">
    <source>
        <dbReference type="ARBA" id="ARBA00022833"/>
    </source>
</evidence>
<gene>
    <name evidence="7" type="primary">Cni-dnj-17</name>
    <name evidence="7" type="synonym">Cnig_chr_II.g8260</name>
    <name evidence="7" type="ORF">B9Z55_008260</name>
</gene>
<feature type="domain" description="J" evidence="6">
    <location>
        <begin position="34"/>
        <end position="100"/>
    </location>
</feature>
<feature type="compositionally biased region" description="Basic and acidic residues" evidence="5">
    <location>
        <begin position="460"/>
        <end position="470"/>
    </location>
</feature>
<dbReference type="InterPro" id="IPR001623">
    <property type="entry name" value="DnaJ_domain"/>
</dbReference>
<dbReference type="PROSITE" id="PS00636">
    <property type="entry name" value="DNAJ_1"/>
    <property type="match status" value="1"/>
</dbReference>
<dbReference type="InterPro" id="IPR013087">
    <property type="entry name" value="Znf_C2H2_type"/>
</dbReference>
<dbReference type="CDD" id="cd06257">
    <property type="entry name" value="DnaJ"/>
    <property type="match status" value="1"/>
</dbReference>
<proteinExistence type="predicted"/>
<dbReference type="Pfam" id="PF00226">
    <property type="entry name" value="DnaJ"/>
    <property type="match status" value="1"/>
</dbReference>
<dbReference type="InterPro" id="IPR003604">
    <property type="entry name" value="Matrin/U1-like-C_Znf_C2H2"/>
</dbReference>
<dbReference type="InterPro" id="IPR022755">
    <property type="entry name" value="Znf_C2H2_jaz"/>
</dbReference>
<comment type="caution">
    <text evidence="7">The sequence shown here is derived from an EMBL/GenBank/DDBJ whole genome shotgun (WGS) entry which is preliminary data.</text>
</comment>
<dbReference type="Gene3D" id="1.10.287.110">
    <property type="entry name" value="DnaJ domain"/>
    <property type="match status" value="1"/>
</dbReference>
<sequence>MDDEMVVWRTNDVRLKVDFNVILVLRNIEFDMKCHYEVLQVERDADDDQIKKNYRKLALKWHPDKNPDNVEECTQQFRLLQAAYDVLSDVREREFYDRHRESILKGKNSDFEEQSVDLFPYFSAGCYQGYGDDKNGFYAVYQRVFRMLVTEEYDPDDENPIDYPDFGNKDSDPEKIVNVFYGFWTSFSTSRSYAWLDHYDITQASNRYESRQIDMENKKYRDRGKAERNDQIRELATFARKRDPRVKAYRQVLEQKKEEALQKQKANRRKQLAKTREMTEEHLKDEKTEADFQEHMRKLNLQMAEDYDTCSDECDEEGEELPYCVVCSKSFKTVNAKLNHENSKQHIKQLNELKKHLKDEDATLFAEKEEQQPTKAGERRKNKRKDRKKGNGIFGGDGLEDVNEEVPEVVEEQPEQKEEAEMEKSAPAEVIKKEKKKRRADKTQKPATADLAEDSPEPTHSNEPKSATCDKCRQEFDSKTKLFAHLKETGHATLLVNKSGGGGKKTKNKKGQRGNKNNDDGDDW</sequence>
<dbReference type="SUPFAM" id="SSF57667">
    <property type="entry name" value="beta-beta-alpha zinc fingers"/>
    <property type="match status" value="1"/>
</dbReference>
<accession>A0A2G5VDV9</accession>
<keyword evidence="3" id="KW-0862">Zinc</keyword>
<dbReference type="SMART" id="SM00271">
    <property type="entry name" value="DnaJ"/>
    <property type="match status" value="1"/>
</dbReference>
<feature type="compositionally biased region" description="Basic residues" evidence="5">
    <location>
        <begin position="504"/>
        <end position="513"/>
    </location>
</feature>
<dbReference type="Pfam" id="PF21884">
    <property type="entry name" value="ZUO1-like_ZHD"/>
    <property type="match status" value="1"/>
</dbReference>
<feature type="region of interest" description="Disordered" evidence="5">
    <location>
        <begin position="267"/>
        <end position="290"/>
    </location>
</feature>
<dbReference type="EMBL" id="PDUG01000002">
    <property type="protein sequence ID" value="PIC49756.1"/>
    <property type="molecule type" value="Genomic_DNA"/>
</dbReference>
<feature type="compositionally biased region" description="Basic and acidic residues" evidence="5">
    <location>
        <begin position="414"/>
        <end position="432"/>
    </location>
</feature>
<dbReference type="FunFam" id="1.10.287.110:FF:000046">
    <property type="entry name" value="dnaJ homolog subfamily C member 21"/>
    <property type="match status" value="1"/>
</dbReference>
<feature type="compositionally biased region" description="Acidic residues" evidence="5">
    <location>
        <begin position="398"/>
        <end position="413"/>
    </location>
</feature>
<feature type="region of interest" description="Disordered" evidence="5">
    <location>
        <begin position="487"/>
        <end position="524"/>
    </location>
</feature>
<dbReference type="Proteomes" id="UP000230233">
    <property type="component" value="Chromosome II"/>
</dbReference>
<keyword evidence="8" id="KW-1185">Reference proteome</keyword>
<dbReference type="InterPro" id="IPR036236">
    <property type="entry name" value="Znf_C2H2_sf"/>
</dbReference>
<evidence type="ECO:0000256" key="5">
    <source>
        <dbReference type="SAM" id="MobiDB-lite"/>
    </source>
</evidence>
<keyword evidence="1" id="KW-0479">Metal-binding</keyword>
<dbReference type="PROSITE" id="PS00028">
    <property type="entry name" value="ZINC_FINGER_C2H2_1"/>
    <property type="match status" value="1"/>
</dbReference>
<evidence type="ECO:0000313" key="7">
    <source>
        <dbReference type="EMBL" id="PIC49756.1"/>
    </source>
</evidence>
<evidence type="ECO:0000259" key="6">
    <source>
        <dbReference type="PROSITE" id="PS50076"/>
    </source>
</evidence>
<dbReference type="GO" id="GO:0003676">
    <property type="term" value="F:nucleic acid binding"/>
    <property type="evidence" value="ECO:0007669"/>
    <property type="project" value="InterPro"/>
</dbReference>
<name>A0A2G5VDV9_9PELO</name>
<feature type="compositionally biased region" description="Basic and acidic residues" evidence="5">
    <location>
        <begin position="364"/>
        <end position="379"/>
    </location>
</feature>
<dbReference type="STRING" id="1611254.A0A2G5VDV9"/>
<evidence type="ECO:0000256" key="4">
    <source>
        <dbReference type="ARBA" id="ARBA00074367"/>
    </source>
</evidence>
<feature type="compositionally biased region" description="Basic and acidic residues" evidence="5">
    <location>
        <begin position="274"/>
        <end position="290"/>
    </location>
</feature>
<dbReference type="PROSITE" id="PS50076">
    <property type="entry name" value="DNAJ_2"/>
    <property type="match status" value="1"/>
</dbReference>
<dbReference type="InterPro" id="IPR051964">
    <property type="entry name" value="Chaperone_stress_response"/>
</dbReference>
<dbReference type="OrthoDB" id="552049at2759"/>
<dbReference type="InterPro" id="IPR018253">
    <property type="entry name" value="DnaJ_domain_CS"/>
</dbReference>
<dbReference type="Pfam" id="PF12171">
    <property type="entry name" value="zf-C2H2_jaz"/>
    <property type="match status" value="1"/>
</dbReference>
<dbReference type="Gene3D" id="3.30.160.60">
    <property type="entry name" value="Classic Zinc Finger"/>
    <property type="match status" value="1"/>
</dbReference>
<dbReference type="GO" id="GO:0008270">
    <property type="term" value="F:zinc ion binding"/>
    <property type="evidence" value="ECO:0007669"/>
    <property type="project" value="UniProtKB-KW"/>
</dbReference>
<dbReference type="PANTHER" id="PTHR44029:SF1">
    <property type="entry name" value="DNAJ HOMOLOG SUBFAMILY C MEMBER 21"/>
    <property type="match status" value="1"/>
</dbReference>
<dbReference type="PRINTS" id="PR00625">
    <property type="entry name" value="JDOMAIN"/>
</dbReference>
<evidence type="ECO:0000313" key="8">
    <source>
        <dbReference type="Proteomes" id="UP000230233"/>
    </source>
</evidence>
<evidence type="ECO:0000256" key="2">
    <source>
        <dbReference type="ARBA" id="ARBA00022771"/>
    </source>
</evidence>
<organism evidence="7 8">
    <name type="scientific">Caenorhabditis nigoni</name>
    <dbReference type="NCBI Taxonomy" id="1611254"/>
    <lineage>
        <taxon>Eukaryota</taxon>
        <taxon>Metazoa</taxon>
        <taxon>Ecdysozoa</taxon>
        <taxon>Nematoda</taxon>
        <taxon>Chromadorea</taxon>
        <taxon>Rhabditida</taxon>
        <taxon>Rhabditina</taxon>
        <taxon>Rhabditomorpha</taxon>
        <taxon>Rhabditoidea</taxon>
        <taxon>Rhabditidae</taxon>
        <taxon>Peloderinae</taxon>
        <taxon>Caenorhabditis</taxon>
    </lineage>
</organism>
<dbReference type="SMART" id="SM00355">
    <property type="entry name" value="ZnF_C2H2"/>
    <property type="match status" value="2"/>
</dbReference>
<dbReference type="GO" id="GO:0005737">
    <property type="term" value="C:cytoplasm"/>
    <property type="evidence" value="ECO:0007669"/>
    <property type="project" value="TreeGrafter"/>
</dbReference>
<keyword evidence="2" id="KW-0863">Zinc-finger</keyword>
<dbReference type="PANTHER" id="PTHR44029">
    <property type="entry name" value="DNAJ HOMOLOG SUBFAMILY C MEMBER 21"/>
    <property type="match status" value="1"/>
</dbReference>
<dbReference type="InterPro" id="IPR054076">
    <property type="entry name" value="ZUO1-like_ZHD"/>
</dbReference>
<dbReference type="SMART" id="SM00451">
    <property type="entry name" value="ZnF_U1"/>
    <property type="match status" value="1"/>
</dbReference>
<evidence type="ECO:0000256" key="1">
    <source>
        <dbReference type="ARBA" id="ARBA00022723"/>
    </source>
</evidence>
<dbReference type="SUPFAM" id="SSF46565">
    <property type="entry name" value="Chaperone J-domain"/>
    <property type="match status" value="1"/>
</dbReference>